<gene>
    <name evidence="2" type="ORF">DP107_13755</name>
</gene>
<dbReference type="EMBL" id="QMDX01000009">
    <property type="protein sequence ID" value="TSD10047.1"/>
    <property type="molecule type" value="Genomic_DNA"/>
</dbReference>
<organism evidence="2 3">
    <name type="scientific">Haloglomus irregulare</name>
    <dbReference type="NCBI Taxonomy" id="2234134"/>
    <lineage>
        <taxon>Archaea</taxon>
        <taxon>Methanobacteriati</taxon>
        <taxon>Methanobacteriota</taxon>
        <taxon>Stenosarchaea group</taxon>
        <taxon>Halobacteria</taxon>
        <taxon>Halobacteriales</taxon>
        <taxon>Natronomonadaceae</taxon>
        <taxon>Haloglomus</taxon>
    </lineage>
</organism>
<proteinExistence type="predicted"/>
<evidence type="ECO:0000256" key="1">
    <source>
        <dbReference type="SAM" id="MobiDB-lite"/>
    </source>
</evidence>
<reference evidence="2 3" key="1">
    <citation type="submission" date="2018-06" db="EMBL/GenBank/DDBJ databases">
        <title>Natronomonas sp. F16-60 a new haloarchaeon isolated from a solar saltern of Isla Cristina, Huelva, Spain.</title>
        <authorList>
            <person name="Duran-Viseras A."/>
            <person name="Sanchez-Porro C."/>
            <person name="Ventosa A."/>
        </authorList>
    </citation>
    <scope>NUCLEOTIDE SEQUENCE [LARGE SCALE GENOMIC DNA]</scope>
    <source>
        <strain evidence="2 3">F16-60</strain>
    </source>
</reference>
<dbReference type="Proteomes" id="UP000319894">
    <property type="component" value="Unassembled WGS sequence"/>
</dbReference>
<evidence type="ECO:0000313" key="3">
    <source>
        <dbReference type="Proteomes" id="UP000319894"/>
    </source>
</evidence>
<sequence>MDGDASGVEPDGIHVPGHLREEDRYAMLDALESRTVTAHQEMTWLSGQVDPASSQDTNRTATSMRPRTGTSVR</sequence>
<accession>A0A554MY32</accession>
<protein>
    <submittedName>
        <fullName evidence="2">Uncharacterized protein</fullName>
    </submittedName>
</protein>
<comment type="caution">
    <text evidence="2">The sequence shown here is derived from an EMBL/GenBank/DDBJ whole genome shotgun (WGS) entry which is preliminary data.</text>
</comment>
<feature type="region of interest" description="Disordered" evidence="1">
    <location>
        <begin position="1"/>
        <end position="20"/>
    </location>
</feature>
<keyword evidence="3" id="KW-1185">Reference proteome</keyword>
<evidence type="ECO:0000313" key="2">
    <source>
        <dbReference type="EMBL" id="TSD10047.1"/>
    </source>
</evidence>
<dbReference type="AlphaFoldDB" id="A0A554MY32"/>
<dbReference type="InParanoid" id="A0A554MY32"/>
<name>A0A554MY32_9EURY</name>
<dbReference type="RefSeq" id="WP_144262732.1">
    <property type="nucleotide sequence ID" value="NZ_QMDX01000009.1"/>
</dbReference>
<feature type="region of interest" description="Disordered" evidence="1">
    <location>
        <begin position="44"/>
        <end position="73"/>
    </location>
</feature>